<feature type="domain" description="DNA replication/recombination mediator RecO N-terminal" evidence="8">
    <location>
        <begin position="1"/>
        <end position="75"/>
    </location>
</feature>
<keyword evidence="10" id="KW-1185">Reference proteome</keyword>
<dbReference type="Gene3D" id="1.20.1440.120">
    <property type="entry name" value="Recombination protein O, C-terminal domain"/>
    <property type="match status" value="1"/>
</dbReference>
<dbReference type="InterPro" id="IPR003717">
    <property type="entry name" value="RecO"/>
</dbReference>
<dbReference type="OrthoDB" id="9804792at2"/>
<comment type="caution">
    <text evidence="9">The sequence shown here is derived from an EMBL/GenBank/DDBJ whole genome shotgun (WGS) entry which is preliminary data.</text>
</comment>
<dbReference type="Proteomes" id="UP000265431">
    <property type="component" value="Unassembled WGS sequence"/>
</dbReference>
<sequence length="245" mass="26986">MQWRDEGLVLGGRKFGESGLILDVLTRERGRRSGLVYGGASRKKRAQYEPGNTVDLSWSGRLEEQLGRFEVAESSRQRASRLIDLPLALNAVASICALLRGALNEGDHAGSSLFAATEMLLDQLDSDEVWPALYVRWELGLLAALGFGLDLEACAVSGSNDGLTHVSPRTGRAVKGSEAAEYIDRLFMLPNFLIDARSPATDQDIAHGLELTGHFIERRLFNTMNRDMPEPRRRLVAKLARPLAL</sequence>
<dbReference type="PANTHER" id="PTHR33991:SF1">
    <property type="entry name" value="DNA REPAIR PROTEIN RECO"/>
    <property type="match status" value="1"/>
</dbReference>
<keyword evidence="5 7" id="KW-0234">DNA repair</keyword>
<dbReference type="AlphaFoldDB" id="A0A399QP17"/>
<evidence type="ECO:0000259" key="8">
    <source>
        <dbReference type="Pfam" id="PF11967"/>
    </source>
</evidence>
<name>A0A399QP17_9PROT</name>
<dbReference type="PANTHER" id="PTHR33991">
    <property type="entry name" value="DNA REPAIR PROTEIN RECO"/>
    <property type="match status" value="1"/>
</dbReference>
<dbReference type="NCBIfam" id="TIGR00613">
    <property type="entry name" value="reco"/>
    <property type="match status" value="1"/>
</dbReference>
<evidence type="ECO:0000256" key="3">
    <source>
        <dbReference type="ARBA" id="ARBA00022763"/>
    </source>
</evidence>
<protein>
    <recommendedName>
        <fullName evidence="2 7">DNA repair protein RecO</fullName>
    </recommendedName>
    <alternativeName>
        <fullName evidence="6 7">Recombination protein O</fullName>
    </alternativeName>
</protein>
<reference evidence="9 10" key="1">
    <citation type="submission" date="2018-08" db="EMBL/GenBank/DDBJ databases">
        <title>Henriciella mobilis sp. nov., isolated from seawater.</title>
        <authorList>
            <person name="Cheng H."/>
            <person name="Wu Y.-H."/>
            <person name="Xu X.-W."/>
            <person name="Guo L.-L."/>
        </authorList>
    </citation>
    <scope>NUCLEOTIDE SEQUENCE [LARGE SCALE GENOMIC DNA]</scope>
    <source>
        <strain evidence="9 10">CCUG66934</strain>
    </source>
</reference>
<dbReference type="Pfam" id="PF02565">
    <property type="entry name" value="RecO_C"/>
    <property type="match status" value="1"/>
</dbReference>
<evidence type="ECO:0000313" key="9">
    <source>
        <dbReference type="EMBL" id="RIJ20598.1"/>
    </source>
</evidence>
<evidence type="ECO:0000256" key="5">
    <source>
        <dbReference type="ARBA" id="ARBA00023204"/>
    </source>
</evidence>
<proteinExistence type="inferred from homology"/>
<dbReference type="InterPro" id="IPR037278">
    <property type="entry name" value="ARFGAP/RecO"/>
</dbReference>
<keyword evidence="3 7" id="KW-0227">DNA damage</keyword>
<evidence type="ECO:0000313" key="10">
    <source>
        <dbReference type="Proteomes" id="UP000265431"/>
    </source>
</evidence>
<dbReference type="SUPFAM" id="SSF57863">
    <property type="entry name" value="ArfGap/RecO-like zinc finger"/>
    <property type="match status" value="1"/>
</dbReference>
<organism evidence="9 10">
    <name type="scientific">Henriciella barbarensis</name>
    <dbReference type="NCBI Taxonomy" id="86342"/>
    <lineage>
        <taxon>Bacteria</taxon>
        <taxon>Pseudomonadati</taxon>
        <taxon>Pseudomonadota</taxon>
        <taxon>Alphaproteobacteria</taxon>
        <taxon>Hyphomonadales</taxon>
        <taxon>Hyphomonadaceae</taxon>
        <taxon>Henriciella</taxon>
    </lineage>
</organism>
<dbReference type="Pfam" id="PF11967">
    <property type="entry name" value="RecO_N"/>
    <property type="match status" value="1"/>
</dbReference>
<dbReference type="GO" id="GO:0043590">
    <property type="term" value="C:bacterial nucleoid"/>
    <property type="evidence" value="ECO:0007669"/>
    <property type="project" value="TreeGrafter"/>
</dbReference>
<dbReference type="InterPro" id="IPR042242">
    <property type="entry name" value="RecO_C"/>
</dbReference>
<dbReference type="InterPro" id="IPR012340">
    <property type="entry name" value="NA-bd_OB-fold"/>
</dbReference>
<evidence type="ECO:0000256" key="4">
    <source>
        <dbReference type="ARBA" id="ARBA00023172"/>
    </source>
</evidence>
<dbReference type="Gene3D" id="2.40.50.140">
    <property type="entry name" value="Nucleic acid-binding proteins"/>
    <property type="match status" value="1"/>
</dbReference>
<dbReference type="EMBL" id="QWGB01000014">
    <property type="protein sequence ID" value="RIJ20598.1"/>
    <property type="molecule type" value="Genomic_DNA"/>
</dbReference>
<evidence type="ECO:0000256" key="1">
    <source>
        <dbReference type="ARBA" id="ARBA00007452"/>
    </source>
</evidence>
<evidence type="ECO:0000256" key="6">
    <source>
        <dbReference type="ARBA" id="ARBA00033409"/>
    </source>
</evidence>
<comment type="function">
    <text evidence="7">Involved in DNA repair and RecF pathway recombination.</text>
</comment>
<gene>
    <name evidence="7 9" type="primary">recO</name>
    <name evidence="9" type="ORF">D1224_15955</name>
</gene>
<dbReference type="GO" id="GO:0006302">
    <property type="term" value="P:double-strand break repair"/>
    <property type="evidence" value="ECO:0007669"/>
    <property type="project" value="TreeGrafter"/>
</dbReference>
<comment type="similarity">
    <text evidence="1 7">Belongs to the RecO family.</text>
</comment>
<dbReference type="RefSeq" id="WP_119380915.1">
    <property type="nucleotide sequence ID" value="NZ_QWGB01000014.1"/>
</dbReference>
<keyword evidence="4 7" id="KW-0233">DNA recombination</keyword>
<dbReference type="HAMAP" id="MF_00201">
    <property type="entry name" value="RecO"/>
    <property type="match status" value="1"/>
</dbReference>
<evidence type="ECO:0000256" key="7">
    <source>
        <dbReference type="HAMAP-Rule" id="MF_00201"/>
    </source>
</evidence>
<accession>A0A399QP17</accession>
<dbReference type="InterPro" id="IPR022572">
    <property type="entry name" value="DNA_rep/recomb_RecO_N"/>
</dbReference>
<dbReference type="SUPFAM" id="SSF50249">
    <property type="entry name" value="Nucleic acid-binding proteins"/>
    <property type="match status" value="1"/>
</dbReference>
<dbReference type="GO" id="GO:0006310">
    <property type="term" value="P:DNA recombination"/>
    <property type="evidence" value="ECO:0007669"/>
    <property type="project" value="UniProtKB-UniRule"/>
</dbReference>
<evidence type="ECO:0000256" key="2">
    <source>
        <dbReference type="ARBA" id="ARBA00021310"/>
    </source>
</evidence>